<name>A0A4P6L5E7_9BURK</name>
<dbReference type="EMBL" id="CP035913">
    <property type="protein sequence ID" value="QBE66859.1"/>
    <property type="molecule type" value="Genomic_DNA"/>
</dbReference>
<evidence type="ECO:0008006" key="4">
    <source>
        <dbReference type="Google" id="ProtNLM"/>
    </source>
</evidence>
<protein>
    <recommendedName>
        <fullName evidence="4">SlyX protein</fullName>
    </recommendedName>
</protein>
<organism evidence="2 3">
    <name type="scientific">Pseudoduganella lutea</name>
    <dbReference type="NCBI Taxonomy" id="321985"/>
    <lineage>
        <taxon>Bacteria</taxon>
        <taxon>Pseudomonadati</taxon>
        <taxon>Pseudomonadota</taxon>
        <taxon>Betaproteobacteria</taxon>
        <taxon>Burkholderiales</taxon>
        <taxon>Oxalobacteraceae</taxon>
        <taxon>Telluria group</taxon>
        <taxon>Pseudoduganella</taxon>
    </lineage>
</organism>
<gene>
    <name evidence="2" type="ORF">EWM63_31025</name>
</gene>
<dbReference type="Proteomes" id="UP000290637">
    <property type="component" value="Chromosome"/>
</dbReference>
<dbReference type="KEGG" id="plue:EWM63_31025"/>
<proteinExistence type="predicted"/>
<keyword evidence="1" id="KW-0175">Coiled coil</keyword>
<sequence>MAPDEQLINEMAAEISNLTAQAIENERTLTTIQLRLDTVLQKLEAIEQRVDGPAKKGLFGR</sequence>
<evidence type="ECO:0000313" key="2">
    <source>
        <dbReference type="EMBL" id="QBE66859.1"/>
    </source>
</evidence>
<feature type="coiled-coil region" evidence="1">
    <location>
        <begin position="8"/>
        <end position="49"/>
    </location>
</feature>
<evidence type="ECO:0000256" key="1">
    <source>
        <dbReference type="SAM" id="Coils"/>
    </source>
</evidence>
<evidence type="ECO:0000313" key="3">
    <source>
        <dbReference type="Proteomes" id="UP000290637"/>
    </source>
</evidence>
<keyword evidence="3" id="KW-1185">Reference proteome</keyword>
<dbReference type="AlphaFoldDB" id="A0A4P6L5E7"/>
<accession>A0A4P6L5E7</accession>
<reference evidence="2 3" key="1">
    <citation type="submission" date="2019-02" db="EMBL/GenBank/DDBJ databases">
        <title>Draft Genome Sequences of Six Type Strains of the Genus Massilia.</title>
        <authorList>
            <person name="Miess H."/>
            <person name="Frediansyhah A."/>
            <person name="Gross H."/>
        </authorList>
    </citation>
    <scope>NUCLEOTIDE SEQUENCE [LARGE SCALE GENOMIC DNA]</scope>
    <source>
        <strain evidence="2 3">DSM 17473</strain>
    </source>
</reference>
<dbReference type="RefSeq" id="WP_130189966.1">
    <property type="nucleotide sequence ID" value="NZ_CP035913.1"/>
</dbReference>